<dbReference type="Pfam" id="PF00512">
    <property type="entry name" value="HisKA"/>
    <property type="match status" value="1"/>
</dbReference>
<dbReference type="InterPro" id="IPR005467">
    <property type="entry name" value="His_kinase_dom"/>
</dbReference>
<dbReference type="EC" id="2.7.13.3" evidence="2"/>
<dbReference type="FunFam" id="3.30.565.10:FF:000037">
    <property type="entry name" value="Hybrid sensor histidine kinase/response regulator"/>
    <property type="match status" value="1"/>
</dbReference>
<dbReference type="SUPFAM" id="SSF47384">
    <property type="entry name" value="Homodimeric domain of signal transducing histidine kinase"/>
    <property type="match status" value="1"/>
</dbReference>
<dbReference type="CDD" id="cd00075">
    <property type="entry name" value="HATPase"/>
    <property type="match status" value="1"/>
</dbReference>
<dbReference type="SMART" id="SM00448">
    <property type="entry name" value="REC"/>
    <property type="match status" value="1"/>
</dbReference>
<dbReference type="GO" id="GO:0005524">
    <property type="term" value="F:ATP binding"/>
    <property type="evidence" value="ECO:0007669"/>
    <property type="project" value="UniProtKB-KW"/>
</dbReference>
<keyword evidence="13" id="KW-1133">Transmembrane helix</keyword>
<evidence type="ECO:0000256" key="5">
    <source>
        <dbReference type="ARBA" id="ARBA00022741"/>
    </source>
</evidence>
<dbReference type="InterPro" id="IPR013783">
    <property type="entry name" value="Ig-like_fold"/>
</dbReference>
<proteinExistence type="predicted"/>
<dbReference type="Gene3D" id="2.60.40.10">
    <property type="entry name" value="Immunoglobulins"/>
    <property type="match status" value="1"/>
</dbReference>
<dbReference type="Gene3D" id="3.30.565.10">
    <property type="entry name" value="Histidine kinase-like ATPase, C-terminal domain"/>
    <property type="match status" value="1"/>
</dbReference>
<keyword evidence="7" id="KW-0067">ATP-binding</keyword>
<evidence type="ECO:0000259" key="15">
    <source>
        <dbReference type="PROSITE" id="PS01124"/>
    </source>
</evidence>
<protein>
    <recommendedName>
        <fullName evidence="2">histidine kinase</fullName>
        <ecNumber evidence="2">2.7.13.3</ecNumber>
    </recommendedName>
</protein>
<dbReference type="InterPro" id="IPR003594">
    <property type="entry name" value="HATPase_dom"/>
</dbReference>
<dbReference type="SMART" id="SM00387">
    <property type="entry name" value="HATPase_c"/>
    <property type="match status" value="1"/>
</dbReference>
<dbReference type="InterPro" id="IPR011006">
    <property type="entry name" value="CheY-like_superfamily"/>
</dbReference>
<dbReference type="GO" id="GO:0043565">
    <property type="term" value="F:sequence-specific DNA binding"/>
    <property type="evidence" value="ECO:0007669"/>
    <property type="project" value="InterPro"/>
</dbReference>
<feature type="domain" description="Histidine kinase" evidence="16">
    <location>
        <begin position="851"/>
        <end position="1069"/>
    </location>
</feature>
<feature type="domain" description="Response regulatory" evidence="17">
    <location>
        <begin position="1116"/>
        <end position="1231"/>
    </location>
</feature>
<dbReference type="InterPro" id="IPR001789">
    <property type="entry name" value="Sig_transdc_resp-reg_receiver"/>
</dbReference>
<keyword evidence="11" id="KW-0804">Transcription</keyword>
<evidence type="ECO:0000256" key="1">
    <source>
        <dbReference type="ARBA" id="ARBA00000085"/>
    </source>
</evidence>
<evidence type="ECO:0000256" key="14">
    <source>
        <dbReference type="SAM" id="SignalP"/>
    </source>
</evidence>
<keyword evidence="19" id="KW-1185">Reference proteome</keyword>
<evidence type="ECO:0000256" key="2">
    <source>
        <dbReference type="ARBA" id="ARBA00012438"/>
    </source>
</evidence>
<evidence type="ECO:0000256" key="9">
    <source>
        <dbReference type="ARBA" id="ARBA00023015"/>
    </source>
</evidence>
<dbReference type="InterPro" id="IPR011110">
    <property type="entry name" value="Reg_prop"/>
</dbReference>
<dbReference type="InterPro" id="IPR011047">
    <property type="entry name" value="Quinoprotein_ADH-like_sf"/>
</dbReference>
<dbReference type="InterPro" id="IPR018060">
    <property type="entry name" value="HTH_AraC"/>
</dbReference>
<keyword evidence="8" id="KW-0902">Two-component regulatory system</keyword>
<dbReference type="Gene3D" id="1.10.287.130">
    <property type="match status" value="1"/>
</dbReference>
<dbReference type="PROSITE" id="PS50110">
    <property type="entry name" value="RESPONSE_REGULATORY"/>
    <property type="match status" value="1"/>
</dbReference>
<name>A0A2I7SG66_9FLAO</name>
<dbReference type="Pfam" id="PF02518">
    <property type="entry name" value="HATPase_c"/>
    <property type="match status" value="1"/>
</dbReference>
<dbReference type="InterPro" id="IPR003661">
    <property type="entry name" value="HisK_dim/P_dom"/>
</dbReference>
<dbReference type="EMBL" id="CP025938">
    <property type="protein sequence ID" value="AUS04899.1"/>
    <property type="molecule type" value="Genomic_DNA"/>
</dbReference>
<dbReference type="CDD" id="cd17574">
    <property type="entry name" value="REC_OmpR"/>
    <property type="match status" value="1"/>
</dbReference>
<dbReference type="GO" id="GO:0003700">
    <property type="term" value="F:DNA-binding transcription factor activity"/>
    <property type="evidence" value="ECO:0007669"/>
    <property type="project" value="InterPro"/>
</dbReference>
<evidence type="ECO:0000256" key="11">
    <source>
        <dbReference type="ARBA" id="ARBA00023163"/>
    </source>
</evidence>
<gene>
    <name evidence="18" type="ORF">C1A40_05175</name>
</gene>
<dbReference type="SMART" id="SM00342">
    <property type="entry name" value="HTH_ARAC"/>
    <property type="match status" value="1"/>
</dbReference>
<evidence type="ECO:0000259" key="17">
    <source>
        <dbReference type="PROSITE" id="PS50110"/>
    </source>
</evidence>
<feature type="transmembrane region" description="Helical" evidence="13">
    <location>
        <begin position="793"/>
        <end position="814"/>
    </location>
</feature>
<dbReference type="PROSITE" id="PS01124">
    <property type="entry name" value="HTH_ARAC_FAMILY_2"/>
    <property type="match status" value="1"/>
</dbReference>
<dbReference type="InterPro" id="IPR015943">
    <property type="entry name" value="WD40/YVTN_repeat-like_dom_sf"/>
</dbReference>
<keyword evidence="13" id="KW-0472">Membrane</keyword>
<dbReference type="PRINTS" id="PR00344">
    <property type="entry name" value="BCTRLSENSOR"/>
</dbReference>
<keyword evidence="10" id="KW-0238">DNA-binding</keyword>
<keyword evidence="4" id="KW-0808">Transferase</keyword>
<evidence type="ECO:0000313" key="19">
    <source>
        <dbReference type="Proteomes" id="UP000236592"/>
    </source>
</evidence>
<dbReference type="FunFam" id="3.40.50.2300:FF:000138">
    <property type="entry name" value="Two-component system sensor histidine kinase/response regulator"/>
    <property type="match status" value="1"/>
</dbReference>
<dbReference type="InterPro" id="IPR009057">
    <property type="entry name" value="Homeodomain-like_sf"/>
</dbReference>
<dbReference type="InterPro" id="IPR004358">
    <property type="entry name" value="Sig_transdc_His_kin-like_C"/>
</dbReference>
<accession>A0A2I7SG66</accession>
<keyword evidence="13" id="KW-0812">Transmembrane</keyword>
<dbReference type="SUPFAM" id="SSF52172">
    <property type="entry name" value="CheY-like"/>
    <property type="match status" value="1"/>
</dbReference>
<evidence type="ECO:0000256" key="7">
    <source>
        <dbReference type="ARBA" id="ARBA00022840"/>
    </source>
</evidence>
<comment type="catalytic activity">
    <reaction evidence="1">
        <text>ATP + protein L-histidine = ADP + protein N-phospho-L-histidine.</text>
        <dbReference type="EC" id="2.7.13.3"/>
    </reaction>
</comment>
<evidence type="ECO:0000256" key="10">
    <source>
        <dbReference type="ARBA" id="ARBA00023125"/>
    </source>
</evidence>
<dbReference type="GO" id="GO:0000155">
    <property type="term" value="F:phosphorelay sensor kinase activity"/>
    <property type="evidence" value="ECO:0007669"/>
    <property type="project" value="InterPro"/>
</dbReference>
<dbReference type="Gene3D" id="2.130.10.10">
    <property type="entry name" value="YVTN repeat-like/Quinoprotein amine dehydrogenase"/>
    <property type="match status" value="4"/>
</dbReference>
<dbReference type="CDD" id="cd00082">
    <property type="entry name" value="HisKA"/>
    <property type="match status" value="1"/>
</dbReference>
<dbReference type="PANTHER" id="PTHR43547:SF2">
    <property type="entry name" value="HYBRID SIGNAL TRANSDUCTION HISTIDINE KINASE C"/>
    <property type="match status" value="1"/>
</dbReference>
<dbReference type="PANTHER" id="PTHR43547">
    <property type="entry name" value="TWO-COMPONENT HISTIDINE KINASE"/>
    <property type="match status" value="1"/>
</dbReference>
<dbReference type="Proteomes" id="UP000236592">
    <property type="component" value="Chromosome"/>
</dbReference>
<dbReference type="SUPFAM" id="SSF46689">
    <property type="entry name" value="Homeodomain-like"/>
    <property type="match status" value="1"/>
</dbReference>
<dbReference type="SUPFAM" id="SSF50998">
    <property type="entry name" value="Quinoprotein alcohol dehydrogenase-like"/>
    <property type="match status" value="1"/>
</dbReference>
<dbReference type="InterPro" id="IPR018062">
    <property type="entry name" value="HTH_AraC-typ_CS"/>
</dbReference>
<dbReference type="Pfam" id="PF00072">
    <property type="entry name" value="Response_reg"/>
    <property type="match status" value="1"/>
</dbReference>
<dbReference type="PROSITE" id="PS50109">
    <property type="entry name" value="HIS_KIN"/>
    <property type="match status" value="1"/>
</dbReference>
<keyword evidence="3 12" id="KW-0597">Phosphoprotein</keyword>
<dbReference type="InterPro" id="IPR036097">
    <property type="entry name" value="HisK_dim/P_sf"/>
</dbReference>
<dbReference type="InterPro" id="IPR036890">
    <property type="entry name" value="HATPase_C_sf"/>
</dbReference>
<dbReference type="SMART" id="SM00388">
    <property type="entry name" value="HisKA"/>
    <property type="match status" value="1"/>
</dbReference>
<dbReference type="PROSITE" id="PS00041">
    <property type="entry name" value="HTH_ARAC_FAMILY_1"/>
    <property type="match status" value="1"/>
</dbReference>
<dbReference type="Gene3D" id="3.40.50.2300">
    <property type="match status" value="1"/>
</dbReference>
<keyword evidence="6" id="KW-0418">Kinase</keyword>
<evidence type="ECO:0000256" key="6">
    <source>
        <dbReference type="ARBA" id="ARBA00022777"/>
    </source>
</evidence>
<dbReference type="Pfam" id="PF12833">
    <property type="entry name" value="HTH_18"/>
    <property type="match status" value="1"/>
</dbReference>
<keyword evidence="9" id="KW-0805">Transcription regulation</keyword>
<feature type="modified residue" description="4-aspartylphosphate" evidence="12">
    <location>
        <position position="1164"/>
    </location>
</feature>
<evidence type="ECO:0000256" key="12">
    <source>
        <dbReference type="PROSITE-ProRule" id="PRU00169"/>
    </source>
</evidence>
<feature type="signal peptide" evidence="14">
    <location>
        <begin position="1"/>
        <end position="26"/>
    </location>
</feature>
<dbReference type="SUPFAM" id="SSF55874">
    <property type="entry name" value="ATPase domain of HSP90 chaperone/DNA topoisomerase II/histidine kinase"/>
    <property type="match status" value="1"/>
</dbReference>
<dbReference type="SUPFAM" id="SSF63829">
    <property type="entry name" value="Calcium-dependent phosphotriesterase"/>
    <property type="match status" value="2"/>
</dbReference>
<evidence type="ECO:0000256" key="4">
    <source>
        <dbReference type="ARBA" id="ARBA00022679"/>
    </source>
</evidence>
<sequence length="1363" mass="155111">MNMPILKKKLRLLSLLFLFSSFHGFAQSQVKFDKIDMGNGLSSNRVSSIIKEKDGFVWVGSDDGLNRYDGNQLKVYSKKNSGISSNNITDVLLDKQGQIWIATLGGGLNVYDQRLDEFTVYKHDEDRLNSIGSNHLRTLFQDSKGQLWIGTENGVSVFNPNSLSFTNYTYNPNDNHSISHNSVTSIFEDENHTIWIGTFGGGLNKFNPESSNFQRISSNNTNATRLIHTVSDLDDHTLLVGTSGGGLLKFDIASLQYRPFFNENLKVKEPPEIVRSLLKDSNHDIWVGTDGNGVIKVEFSANKTKPNIVNYSYNTQFESSLSGNAIYEIIEDDASNIWIGTAWNGINILNPNNNFEFLFSDMEGQNLAPVLSVFKTDKQLFLGLDGDGLTVYNQQTGQVEQYTDRLNTAIGGDYIQNIYQSSEGMIWMGTFANGLIKYDAKTHKFKQYKHDPARSHSISFNDVRSIVEDEKSNLWIASWGGGLNYFNPKTEVFQSFRENKSEANAISSDNIVSVVKQGNQLWLGTFGGGLSLFDIKSKTTTAFRFSDADSKSISSDNIFSLLLDSKNRLWIGTAGGGVNLFDTENHTVNRFEDDEEMRYQTITGIVEDDHGAIWLSTKLGVYKYDDTTKHFSNYPNLAGEYNINAVFKDDMGLIYFGTKNGVVRFNPNMLLHQNTTPNVKIINFKLFNKELLIGENEIISQNISFAQNITLKHNLNVITFDFAAIKLPFSTKCEYAIQMENFDKNWRYIGKDRTVTYTNLAPGKYTFKVKSKTIGSDWGNTYSSLNIKVLKPFWLQWWAFAIYFALVVLIFYLFRKYIIAWEQMKTTLELERVTHEKDIELYNLKHQFFTNISHEIRTPVTLIIGAVNKLLKSNTHDGEVDFNSVKTVKKNGNLLLNLVNELLDYRKLEQNEIKLNVTKQNIVSFCEEIYLSFKELAHQKGVQVGFHATSDAIDLWFDKNQMDKVLYNLLSNAIKFTEENGLVELSILEREEQVVIEIRDEGIGIPSGQLSKIFNRFYQTKDSESLAKPGFGLGLTIAKEIVKIHKGDIYALSQKGEGSVFKIELLKGNNHFTKAEIGRHEDVSERIENYVEKSPTEVSTIKLFDQDTQNKEGIQTLLVVEDNKDIRQYIVELLQNEFNIMEASEGEEALRKVNSTPPDLIISDVMMPVMDGVSLTRKLKTNARTSHIPILLLTARASLAHQIEGFHIGADDYITKPFNEEILRSRIKNVLANRKLLHEKFWKKDLVPISEMELNHSDEKFMSKLINIIEKHISSPDLSAQFVSQELGMSHSVVYKKIKGLTNMTYVEFVRDFKLKTAKKLISEQHFSVLDASIHVGYADRKYFSKLFKQHFGHAPSYYIKKD</sequence>
<keyword evidence="5" id="KW-0547">Nucleotide-binding</keyword>
<evidence type="ECO:0000313" key="18">
    <source>
        <dbReference type="EMBL" id="AUS04899.1"/>
    </source>
</evidence>
<feature type="domain" description="HTH araC/xylS-type" evidence="15">
    <location>
        <begin position="1263"/>
        <end position="1362"/>
    </location>
</feature>
<dbReference type="Pfam" id="PF07495">
    <property type="entry name" value="Y_Y_Y"/>
    <property type="match status" value="1"/>
</dbReference>
<dbReference type="InterPro" id="IPR011123">
    <property type="entry name" value="Y_Y_Y"/>
</dbReference>
<evidence type="ECO:0000256" key="3">
    <source>
        <dbReference type="ARBA" id="ARBA00022553"/>
    </source>
</evidence>
<dbReference type="Gene3D" id="1.10.10.60">
    <property type="entry name" value="Homeodomain-like"/>
    <property type="match status" value="1"/>
</dbReference>
<organism evidence="18 19">
    <name type="scientific">Pseudotamlana carrageenivorans</name>
    <dbReference type="NCBI Taxonomy" id="2069432"/>
    <lineage>
        <taxon>Bacteria</taxon>
        <taxon>Pseudomonadati</taxon>
        <taxon>Bacteroidota</taxon>
        <taxon>Flavobacteriia</taxon>
        <taxon>Flavobacteriales</taxon>
        <taxon>Flavobacteriaceae</taxon>
        <taxon>Pseudotamlana</taxon>
    </lineage>
</organism>
<evidence type="ECO:0000256" key="13">
    <source>
        <dbReference type="SAM" id="Phobius"/>
    </source>
</evidence>
<reference evidence="19" key="1">
    <citation type="submission" date="2018-01" db="EMBL/GenBank/DDBJ databases">
        <title>Complete genome of Tamlana sp. UJ94.</title>
        <authorList>
            <person name="Jung J."/>
            <person name="Chung D."/>
            <person name="Bae S.S."/>
            <person name="Baek K."/>
        </authorList>
    </citation>
    <scope>NUCLEOTIDE SEQUENCE [LARGE SCALE GENOMIC DNA]</scope>
    <source>
        <strain evidence="19">UJ94</strain>
    </source>
</reference>
<feature type="chain" id="PRO_5014399770" description="histidine kinase" evidence="14">
    <location>
        <begin position="27"/>
        <end position="1363"/>
    </location>
</feature>
<evidence type="ECO:0000259" key="16">
    <source>
        <dbReference type="PROSITE" id="PS50109"/>
    </source>
</evidence>
<evidence type="ECO:0000256" key="8">
    <source>
        <dbReference type="ARBA" id="ARBA00023012"/>
    </source>
</evidence>
<keyword evidence="14" id="KW-0732">Signal</keyword>
<dbReference type="Pfam" id="PF07494">
    <property type="entry name" value="Reg_prop"/>
    <property type="match status" value="5"/>
</dbReference>
<dbReference type="KEGG" id="taj:C1A40_05175"/>